<evidence type="ECO:0000313" key="3">
    <source>
        <dbReference type="Proteomes" id="UP000326799"/>
    </source>
</evidence>
<keyword evidence="1" id="KW-0812">Transmembrane</keyword>
<feature type="transmembrane region" description="Helical" evidence="1">
    <location>
        <begin position="22"/>
        <end position="45"/>
    </location>
</feature>
<proteinExistence type="predicted"/>
<sequence length="51" mass="5796">MALTFGTFERLPLDSSPAHRLWWAWAVSLTACRGVCFLCSFRLLLASSSYR</sequence>
<keyword evidence="1" id="KW-0472">Membrane</keyword>
<keyword evidence="1" id="KW-1133">Transmembrane helix</keyword>
<evidence type="ECO:0000313" key="2">
    <source>
        <dbReference type="EMBL" id="KAB8221979.1"/>
    </source>
</evidence>
<dbReference type="EMBL" id="ML733416">
    <property type="protein sequence ID" value="KAB8221979.1"/>
    <property type="molecule type" value="Genomic_DNA"/>
</dbReference>
<gene>
    <name evidence="2" type="ORF">BDV33DRAFT_169694</name>
</gene>
<dbReference type="Proteomes" id="UP000326799">
    <property type="component" value="Unassembled WGS sequence"/>
</dbReference>
<organism evidence="2 3">
    <name type="scientific">Aspergillus novoparasiticus</name>
    <dbReference type="NCBI Taxonomy" id="986946"/>
    <lineage>
        <taxon>Eukaryota</taxon>
        <taxon>Fungi</taxon>
        <taxon>Dikarya</taxon>
        <taxon>Ascomycota</taxon>
        <taxon>Pezizomycotina</taxon>
        <taxon>Eurotiomycetes</taxon>
        <taxon>Eurotiomycetidae</taxon>
        <taxon>Eurotiales</taxon>
        <taxon>Aspergillaceae</taxon>
        <taxon>Aspergillus</taxon>
        <taxon>Aspergillus subgen. Circumdati</taxon>
    </lineage>
</organism>
<evidence type="ECO:0000256" key="1">
    <source>
        <dbReference type="SAM" id="Phobius"/>
    </source>
</evidence>
<reference evidence="2 3" key="1">
    <citation type="submission" date="2019-04" db="EMBL/GenBank/DDBJ databases">
        <title>Fungal friends and foes A comparative genomics study of 23 Aspergillus species from section Flavi.</title>
        <authorList>
            <consortium name="DOE Joint Genome Institute"/>
            <person name="Kjaerbolling I."/>
            <person name="Vesth T.C."/>
            <person name="Frisvad J.C."/>
            <person name="Nybo J.L."/>
            <person name="Theobald S."/>
            <person name="Kildgaard S."/>
            <person name="Petersen T.I."/>
            <person name="Kuo A."/>
            <person name="Sato A."/>
            <person name="Lyhne E.K."/>
            <person name="Kogle M.E."/>
            <person name="Wiebenga A."/>
            <person name="Kun R.S."/>
            <person name="Lubbers R.J."/>
            <person name="Makela M.R."/>
            <person name="Barry K."/>
            <person name="Chovatia M."/>
            <person name="Clum A."/>
            <person name="Daum C."/>
            <person name="Haridas S."/>
            <person name="He G."/>
            <person name="LaButti K."/>
            <person name="Lipzen A."/>
            <person name="Mondo S."/>
            <person name="Pangilinan J."/>
            <person name="Riley R."/>
            <person name="Salamov A."/>
            <person name="Simmons B.A."/>
            <person name="Magnuson J.K."/>
            <person name="Henrissat B."/>
            <person name="Mortensen U.H."/>
            <person name="Larsen T.O."/>
            <person name="De vries R.P."/>
            <person name="Grigoriev I.V."/>
            <person name="Machida M."/>
            <person name="Baker S.E."/>
            <person name="Andersen M.R."/>
        </authorList>
    </citation>
    <scope>NUCLEOTIDE SEQUENCE [LARGE SCALE GENOMIC DNA]</scope>
    <source>
        <strain evidence="2 3">CBS 126849</strain>
    </source>
</reference>
<name>A0A5N6EXE8_9EURO</name>
<keyword evidence="3" id="KW-1185">Reference proteome</keyword>
<dbReference type="AlphaFoldDB" id="A0A5N6EXE8"/>
<accession>A0A5N6EXE8</accession>
<protein>
    <submittedName>
        <fullName evidence="2">Uncharacterized protein</fullName>
    </submittedName>
</protein>